<dbReference type="EMBL" id="CAAALY010037226">
    <property type="protein sequence ID" value="VEL18478.1"/>
    <property type="molecule type" value="Genomic_DNA"/>
</dbReference>
<reference evidence="1" key="1">
    <citation type="submission" date="2018-11" db="EMBL/GenBank/DDBJ databases">
        <authorList>
            <consortium name="Pathogen Informatics"/>
        </authorList>
    </citation>
    <scope>NUCLEOTIDE SEQUENCE</scope>
</reference>
<gene>
    <name evidence="1" type="ORF">PXEA_LOCUS11918</name>
</gene>
<protein>
    <submittedName>
        <fullName evidence="1">Uncharacterized protein</fullName>
    </submittedName>
</protein>
<organism evidence="1 2">
    <name type="scientific">Protopolystoma xenopodis</name>
    <dbReference type="NCBI Taxonomy" id="117903"/>
    <lineage>
        <taxon>Eukaryota</taxon>
        <taxon>Metazoa</taxon>
        <taxon>Spiralia</taxon>
        <taxon>Lophotrochozoa</taxon>
        <taxon>Platyhelminthes</taxon>
        <taxon>Monogenea</taxon>
        <taxon>Polyopisthocotylea</taxon>
        <taxon>Polystomatidea</taxon>
        <taxon>Polystomatidae</taxon>
        <taxon>Protopolystoma</taxon>
    </lineage>
</organism>
<sequence>MTSSLMSSFKKPLFRIASLRLLSEQLHLNVPGQPGSVPPPQCILGLLRYRFTGYTAPLRPQIC</sequence>
<name>A0A448WRM7_9PLAT</name>
<evidence type="ECO:0000313" key="2">
    <source>
        <dbReference type="Proteomes" id="UP000784294"/>
    </source>
</evidence>
<accession>A0A448WRM7</accession>
<dbReference type="Proteomes" id="UP000784294">
    <property type="component" value="Unassembled WGS sequence"/>
</dbReference>
<keyword evidence="2" id="KW-1185">Reference proteome</keyword>
<proteinExistence type="predicted"/>
<evidence type="ECO:0000313" key="1">
    <source>
        <dbReference type="EMBL" id="VEL18478.1"/>
    </source>
</evidence>
<comment type="caution">
    <text evidence="1">The sequence shown here is derived from an EMBL/GenBank/DDBJ whole genome shotgun (WGS) entry which is preliminary data.</text>
</comment>
<dbReference type="AlphaFoldDB" id="A0A448WRM7"/>